<reference evidence="1" key="1">
    <citation type="submission" date="2022-06" db="EMBL/GenBank/DDBJ databases">
        <title>Genome sequence of Phormidium yuhuli AB48 isolated from an industrial photobioreactor environment.</title>
        <authorList>
            <person name="Qiu Y."/>
            <person name="Noonan A.J.C."/>
            <person name="Dofher K."/>
            <person name="Koch M."/>
            <person name="Kieft B."/>
            <person name="Lin X."/>
            <person name="Ziels R.M."/>
            <person name="Hallam S.J."/>
        </authorList>
    </citation>
    <scope>NUCLEOTIDE SEQUENCE</scope>
    <source>
        <strain evidence="1">AB48</strain>
        <plasmid evidence="1">unnamed</plasmid>
    </source>
</reference>
<sequence>MSRLTFNGIEGTVIEQSPHGNFLVVRLTRRVVICGTYSNQFCWEESHDSDSDFESFITYVGLKSTVLGFQDELRQFYAWIGNQGGYFNYRNEKLRKAQRVKTYKFECKIRGLTPETIPSLLSYNFINC</sequence>
<keyword evidence="2" id="KW-1185">Reference proteome</keyword>
<keyword evidence="1" id="KW-0614">Plasmid</keyword>
<proteinExistence type="predicted"/>
<accession>A0ABY5AVJ5</accession>
<evidence type="ECO:0000313" key="2">
    <source>
        <dbReference type="Proteomes" id="UP001056708"/>
    </source>
</evidence>
<evidence type="ECO:0000313" key="1">
    <source>
        <dbReference type="EMBL" id="USR93282.1"/>
    </source>
</evidence>
<name>A0ABY5AVJ5_9CYAN</name>
<dbReference type="EMBL" id="CP098612">
    <property type="protein sequence ID" value="USR93282.1"/>
    <property type="molecule type" value="Genomic_DNA"/>
</dbReference>
<geneLocation type="plasmid" evidence="1 2">
    <name>unnamed</name>
</geneLocation>
<dbReference type="RefSeq" id="WP_252665465.1">
    <property type="nucleotide sequence ID" value="NZ_CP098612.1"/>
</dbReference>
<organism evidence="1 2">
    <name type="scientific">Phormidium yuhuli AB48</name>
    <dbReference type="NCBI Taxonomy" id="2940671"/>
    <lineage>
        <taxon>Bacteria</taxon>
        <taxon>Bacillati</taxon>
        <taxon>Cyanobacteriota</taxon>
        <taxon>Cyanophyceae</taxon>
        <taxon>Oscillatoriophycideae</taxon>
        <taxon>Oscillatoriales</taxon>
        <taxon>Oscillatoriaceae</taxon>
        <taxon>Phormidium</taxon>
        <taxon>Phormidium yuhuli</taxon>
    </lineage>
</organism>
<protein>
    <submittedName>
        <fullName evidence="1">Uncharacterized protein</fullName>
    </submittedName>
</protein>
<dbReference type="Proteomes" id="UP001056708">
    <property type="component" value="Plasmid unnamed"/>
</dbReference>
<gene>
    <name evidence="1" type="ORF">NEA10_20780</name>
</gene>